<dbReference type="InterPro" id="IPR036427">
    <property type="entry name" value="Bromodomain-like_sf"/>
</dbReference>
<dbReference type="SUPFAM" id="SSF47370">
    <property type="entry name" value="Bromodomain"/>
    <property type="match status" value="1"/>
</dbReference>
<evidence type="ECO:0000313" key="10">
    <source>
        <dbReference type="EMBL" id="CAL0329890.1"/>
    </source>
</evidence>
<organism evidence="10 11">
    <name type="scientific">Lupinus luteus</name>
    <name type="common">European yellow lupine</name>
    <dbReference type="NCBI Taxonomy" id="3873"/>
    <lineage>
        <taxon>Eukaryota</taxon>
        <taxon>Viridiplantae</taxon>
        <taxon>Streptophyta</taxon>
        <taxon>Embryophyta</taxon>
        <taxon>Tracheophyta</taxon>
        <taxon>Spermatophyta</taxon>
        <taxon>Magnoliopsida</taxon>
        <taxon>eudicotyledons</taxon>
        <taxon>Gunneridae</taxon>
        <taxon>Pentapetalae</taxon>
        <taxon>rosids</taxon>
        <taxon>fabids</taxon>
        <taxon>Fabales</taxon>
        <taxon>Fabaceae</taxon>
        <taxon>Papilionoideae</taxon>
        <taxon>50 kb inversion clade</taxon>
        <taxon>genistoids sensu lato</taxon>
        <taxon>core genistoids</taxon>
        <taxon>Genisteae</taxon>
        <taxon>Lupinus</taxon>
    </lineage>
</organism>
<evidence type="ECO:0000256" key="5">
    <source>
        <dbReference type="ARBA" id="ARBA00023163"/>
    </source>
</evidence>
<evidence type="ECO:0000256" key="7">
    <source>
        <dbReference type="PROSITE-ProRule" id="PRU00035"/>
    </source>
</evidence>
<dbReference type="GO" id="GO:0005634">
    <property type="term" value="C:nucleus"/>
    <property type="evidence" value="ECO:0007669"/>
    <property type="project" value="UniProtKB-SubCell"/>
</dbReference>
<sequence>MIATASIVPSMKIKIKLPTKRVEVDLGTKCGLSQKASQVEENGFFNSKERSSVPGSNKRGPQVSIESQQVKRQKMDRKASVQCTTILKSLMSQKHSWVFNKPVDPVALNIPDYFTVISQPMDLGTIKSKLDKNIYFSIEEFAVDVRLTFSNAMTYNPPSNDVHLMAKDLNKLFERKWKDLEKKWKCEDEHEKSMTGTVRETVNFFCNEMHPLQKDTLPKKLRVSKPKRNQKISSLAGRDAKVKVLKSSRLPCRAIEKDLHKGENNYDGRHPSGSVKACISSSLVTHKCTICDDLVCSCEIPSDPSHASSGISSEGSAGRDLNVDGSDALKPAYCKTPLQRKSDLDSDGAVSSLDSEHLCSSSQITTGATDASYGEVWSTPDFGVQLSPKKALRAAMLKSRFADTILKAQQKTLLDLHGDKNGALKMPLVKERMERIHREERARIEAQLKSAEVAARMKAGEEYKKQREREREAARVALQKMERSVEVENNLQCLKELERLCGCMLSFQAPSTKNGSRVAIDTSDKSPLEQLGLFIKHEYVTADEDEEVLDCWEEGEILY</sequence>
<keyword evidence="4 7" id="KW-0103">Bromodomain</keyword>
<dbReference type="InterPro" id="IPR052442">
    <property type="entry name" value="Env_Response_Regulator"/>
</dbReference>
<dbReference type="InterPro" id="IPR037377">
    <property type="entry name" value="GTE_bromo"/>
</dbReference>
<evidence type="ECO:0000256" key="8">
    <source>
        <dbReference type="SAM" id="MobiDB-lite"/>
    </source>
</evidence>
<dbReference type="PRINTS" id="PR00503">
    <property type="entry name" value="BROMODOMAIN"/>
</dbReference>
<dbReference type="Pfam" id="PF00439">
    <property type="entry name" value="Bromodomain"/>
    <property type="match status" value="1"/>
</dbReference>
<evidence type="ECO:0000256" key="2">
    <source>
        <dbReference type="ARBA" id="ARBA00023015"/>
    </source>
</evidence>
<dbReference type="PROSITE" id="PS50014">
    <property type="entry name" value="BROMODOMAIN_2"/>
    <property type="match status" value="1"/>
</dbReference>
<dbReference type="InterPro" id="IPR001487">
    <property type="entry name" value="Bromodomain"/>
</dbReference>
<keyword evidence="5" id="KW-0804">Transcription</keyword>
<dbReference type="PANTHER" id="PTHR46136">
    <property type="entry name" value="TRANSCRIPTION FACTOR GTE8"/>
    <property type="match status" value="1"/>
</dbReference>
<dbReference type="PANTHER" id="PTHR46136:SF19">
    <property type="entry name" value="TRANSCRIPTION FACTOR GTE12"/>
    <property type="match status" value="1"/>
</dbReference>
<protein>
    <recommendedName>
        <fullName evidence="9">Bromo domain-containing protein</fullName>
    </recommendedName>
</protein>
<dbReference type="EMBL" id="CAXHTB010000022">
    <property type="protein sequence ID" value="CAL0329890.1"/>
    <property type="molecule type" value="Genomic_DNA"/>
</dbReference>
<dbReference type="SMART" id="SM00297">
    <property type="entry name" value="BROMO"/>
    <property type="match status" value="1"/>
</dbReference>
<accession>A0AAV1YA91</accession>
<evidence type="ECO:0000256" key="3">
    <source>
        <dbReference type="ARBA" id="ARBA00023054"/>
    </source>
</evidence>
<keyword evidence="6" id="KW-0539">Nucleus</keyword>
<feature type="domain" description="Bromo" evidence="9">
    <location>
        <begin position="91"/>
        <end position="163"/>
    </location>
</feature>
<gene>
    <name evidence="10" type="ORF">LLUT_LOCUS30950</name>
</gene>
<evidence type="ECO:0000313" key="11">
    <source>
        <dbReference type="Proteomes" id="UP001497480"/>
    </source>
</evidence>
<comment type="caution">
    <text evidence="10">The sequence shown here is derived from an EMBL/GenBank/DDBJ whole genome shotgun (WGS) entry which is preliminary data.</text>
</comment>
<dbReference type="CDD" id="cd05506">
    <property type="entry name" value="Bromo_plant1"/>
    <property type="match status" value="1"/>
</dbReference>
<dbReference type="Gene3D" id="1.20.920.10">
    <property type="entry name" value="Bromodomain-like"/>
    <property type="match status" value="1"/>
</dbReference>
<evidence type="ECO:0000256" key="4">
    <source>
        <dbReference type="ARBA" id="ARBA00023117"/>
    </source>
</evidence>
<name>A0AAV1YA91_LUPLU</name>
<comment type="subcellular location">
    <subcellularLocation>
        <location evidence="1">Nucleus</location>
    </subcellularLocation>
</comment>
<keyword evidence="2" id="KW-0805">Transcription regulation</keyword>
<proteinExistence type="predicted"/>
<keyword evidence="3" id="KW-0175">Coiled coil</keyword>
<keyword evidence="11" id="KW-1185">Reference proteome</keyword>
<evidence type="ECO:0000259" key="9">
    <source>
        <dbReference type="PROSITE" id="PS50014"/>
    </source>
</evidence>
<feature type="region of interest" description="Disordered" evidence="8">
    <location>
        <begin position="43"/>
        <end position="71"/>
    </location>
</feature>
<evidence type="ECO:0000256" key="6">
    <source>
        <dbReference type="ARBA" id="ARBA00023242"/>
    </source>
</evidence>
<evidence type="ECO:0000256" key="1">
    <source>
        <dbReference type="ARBA" id="ARBA00004123"/>
    </source>
</evidence>
<reference evidence="10 11" key="1">
    <citation type="submission" date="2024-03" db="EMBL/GenBank/DDBJ databases">
        <authorList>
            <person name="Martinez-Hernandez J."/>
        </authorList>
    </citation>
    <scope>NUCLEOTIDE SEQUENCE [LARGE SCALE GENOMIC DNA]</scope>
</reference>
<dbReference type="AlphaFoldDB" id="A0AAV1YA91"/>
<dbReference type="Proteomes" id="UP001497480">
    <property type="component" value="Unassembled WGS sequence"/>
</dbReference>